<dbReference type="Gene3D" id="1.10.287.1490">
    <property type="match status" value="1"/>
</dbReference>
<dbReference type="HOGENOM" id="CLU_225398_0_0_6"/>
<feature type="compositionally biased region" description="Low complexity" evidence="2">
    <location>
        <begin position="2129"/>
        <end position="2144"/>
    </location>
</feature>
<feature type="coiled-coil region" evidence="1">
    <location>
        <begin position="1103"/>
        <end position="1130"/>
    </location>
</feature>
<evidence type="ECO:0000313" key="4">
    <source>
        <dbReference type="EMBL" id="ABQ94882.1"/>
    </source>
</evidence>
<keyword evidence="1" id="KW-0175">Coiled coil</keyword>
<evidence type="ECO:0000259" key="3">
    <source>
        <dbReference type="Pfam" id="PF01298"/>
    </source>
</evidence>
<feature type="domain" description="Transferrin-binding protein B C-lobe/N-lobe beta-barrel" evidence="3">
    <location>
        <begin position="3098"/>
        <end position="3221"/>
    </location>
</feature>
<dbReference type="InterPro" id="IPR045178">
    <property type="entry name" value="Fhl1/FHA1"/>
</dbReference>
<feature type="domain" description="Transferrin-binding protein B C-lobe/N-lobe beta-barrel" evidence="3">
    <location>
        <begin position="1825"/>
        <end position="1927"/>
    </location>
</feature>
<dbReference type="KEGG" id="prw:PsycPRwf_1942"/>
<dbReference type="GO" id="GO:0043565">
    <property type="term" value="F:sequence-specific DNA binding"/>
    <property type="evidence" value="ECO:0007669"/>
    <property type="project" value="TreeGrafter"/>
</dbReference>
<protein>
    <recommendedName>
        <fullName evidence="3">Transferrin-binding protein B C-lobe/N-lobe beta-barrel domain-containing protein</fullName>
    </recommendedName>
</protein>
<feature type="coiled-coil region" evidence="1">
    <location>
        <begin position="2482"/>
        <end position="2643"/>
    </location>
</feature>
<feature type="coiled-coil region" evidence="1">
    <location>
        <begin position="842"/>
        <end position="1066"/>
    </location>
</feature>
<proteinExistence type="predicted"/>
<feature type="coiled-coil region" evidence="1">
    <location>
        <begin position="1393"/>
        <end position="1618"/>
    </location>
</feature>
<feature type="domain" description="Transferrin-binding protein B C-lobe/N-lobe beta-barrel" evidence="3">
    <location>
        <begin position="2376"/>
        <end position="2478"/>
    </location>
</feature>
<dbReference type="Pfam" id="PF01298">
    <property type="entry name" value="TbpB_B_D"/>
    <property type="match status" value="7"/>
</dbReference>
<feature type="region of interest" description="Disordered" evidence="2">
    <location>
        <begin position="2110"/>
        <end position="2146"/>
    </location>
</feature>
<dbReference type="InterPro" id="IPR011250">
    <property type="entry name" value="OMP/PagP_B-barrel"/>
</dbReference>
<evidence type="ECO:0000256" key="2">
    <source>
        <dbReference type="SAM" id="MobiDB-lite"/>
    </source>
</evidence>
<dbReference type="SUPFAM" id="SSF56925">
    <property type="entry name" value="OMPA-like"/>
    <property type="match status" value="7"/>
</dbReference>
<reference evidence="4" key="1">
    <citation type="submission" date="2007-05" db="EMBL/GenBank/DDBJ databases">
        <title>Complete sequence of chromosome of Psychrobacter sp. PRwf-1.</title>
        <authorList>
            <consortium name="US DOE Joint Genome Institute"/>
            <person name="Copeland A."/>
            <person name="Lucas S."/>
            <person name="Lapidus A."/>
            <person name="Barry K."/>
            <person name="Detter J.C."/>
            <person name="Glavina del Rio T."/>
            <person name="Hammon N."/>
            <person name="Israni S."/>
            <person name="Dalin E."/>
            <person name="Tice H."/>
            <person name="Pitluck S."/>
            <person name="Chain P."/>
            <person name="Malfatti S."/>
            <person name="Shin M."/>
            <person name="Vergez L."/>
            <person name="Schmutz J."/>
            <person name="Larimer F."/>
            <person name="Land M."/>
            <person name="Hauser L."/>
            <person name="Kyrpides N."/>
            <person name="Kim E."/>
            <person name="Tiedje J."/>
            <person name="Richardson P."/>
        </authorList>
    </citation>
    <scope>NUCLEOTIDE SEQUENCE [LARGE SCALE GENOMIC DNA]</scope>
    <source>
        <strain evidence="4">PRwf-1</strain>
    </source>
</reference>
<accession>A5WGU1</accession>
<dbReference type="GO" id="GO:0060962">
    <property type="term" value="P:regulation of ribosomal protein gene transcription by RNA polymerase II"/>
    <property type="evidence" value="ECO:0007669"/>
    <property type="project" value="InterPro"/>
</dbReference>
<dbReference type="PANTHER" id="PTHR21712:SF29">
    <property type="entry name" value="PRE-RRNA-PROCESSING PROTEIN FHL1"/>
    <property type="match status" value="1"/>
</dbReference>
<feature type="coiled-coil region" evidence="1">
    <location>
        <begin position="293"/>
        <end position="580"/>
    </location>
</feature>
<sequence length="3225" mass="327336">MAKEKVAQEAIAAAEAKQKAAQDIIDAAQNAKDNAQINNAPESAKSGVQTLNVDVVPLGKVFKTTTRDFEADSTSVVARADLASESAPGAGDGLLGQVPVTISGDNDADIAGTNGFKAHEDTAEVDALGNKLPLTYTSTYKDFGDDMRIGHIDGKAVFSGLELPVNGAAVIGNATKAENMPTEGTVGYTGDATHRKLGLGNAIEFGSSVFTADFVKKALDGKLSFAKAGDINLKANISGNKFSGGAADNAGYATEGGFYGGDAQYLGGVYEGNGAQGTYGAKSDKQTAAEQAAVDAQAAADAVQKEIEALKVEAEKAKADAVQAKAAADKAQAEADKAKEKAENAGGSDALKDALAEAEAADKARQAAEAAKAAAELAASKAEAAKKAAENALAAEKSAAEKAVGEAKAEADKRVEAAEKQLADAKAAAAKAKADADKAKADADIAVQDAKDRADKAEAEAVKAKADADAANNLAASEKAKAEAAQKEAETAKSELAQAQKDLEAAEQALADALANGGGNTEALQAEVDRRQAALDAANDKAAAAEQASSEAIAAAEAQIAAANQAAKDAQDALAAAQIKNAPESAKSGVQTLNVDVVPLGKVFKTTTRDFEADSTSVVARADLASESAPGAGDGLLGQVPVTISGDNDADIAGTNGFKAHEDNAIVGALGQELPLTYTSTYKDFGDDMRIGHIDGKAVFSGLELPVNGAAVIGNATKAENMPTEGTVGYTGDATHRKLGLGNAIEFGSSVFTADFVKKALDGKLSFAKAGDINLKANISGNKFSGGAADNAGYATEGGFYGGDAQYLGGVYEGNGAQGTYGAKSDKQTAAEQAAVDAQAAADAAQAAIATEQAKAQAAQAAAEKAKADAAKAQAALEKAQDALANAGSGEDLLAAALERADAAEKAQEAAEAAEAAAKTAAETAKAAENAAKEALVAAQAAADKAIGDAKAEAQKQVDAAKAAEAAAKQEAVTAQAAADKAKADAEKAKTDAGVLVAEANKQKEQAEAEAVKAKADADAANNLAASEKAKAEAAQKEAETAKSELAQAQKDLEAAEQALADALASGGGNTEALQAEVDRRQAALEAANGKAAAAEQASSKAIAAAEAQIAAANQAAKDAQDALAAAQIKNAPESAKSGVQTLNVDVVPLGKVFKTTTRDFDADGTSVIARADLASQDPTTPDTPGLLGQVPVTISGDNDQDVAGTNGFKSHEDSAVVGALGQELPLTYTSTYKDFGDEMRIGHIDGKAVFSGLELPVNGAAVIGNATKAENMPTEGTVGYTGDATHRKLGLGNAIEFGSSVFTADFVKKALDGKLSFAKAGDINLKANISGNKFSGGAADNAGYATEGGFYGGDAQYLGGVYEGNGAQGTYGAKSDKQTAAEQAAVDAQAAADAAQAAIATEQAKAQAAQAAAEKAKADAAKAQAALEKAQDALANAGSGGDGGLADALARVEAAEAAQAAAEDLAAKAQAAQKAAEEAKAAAESAQAAAQAAADKAVGEAKAKAEQLVAEAKAEAEAANEAAKIAKADADAANVAAEKAKTDAGVLVAEANKQKEQAEAEAVKAKADADAANNLAASEKAKAEAAQKEAETAKSELAQAQKDLEAAEQALADALASGGGNTEALQAEVDRRQAALEAANGKAAAAEQASSKAIAAAEAQIAAANQAAKDAQDALAAAQIKNAPESAKSGVQTLNVDVVPLGKVFKTTTRDFDADSSSVVARADLASQDPATPDKPGLLGQVPVTISGDNDADIAGTNGFKAHEDSAIVEALGQELPLTYTSTYKDFGDDMRIGHIDGKAVFSGLELPVNGAAVIGNATKAENMPTEGTVGYTGDATHRKLGLGNAIEFGSSVFTADFVKKALDGKLSFAKAGDINLKANISGNKFSGGAADNAGYATEGGFYGGDAQYLGGVYEGNGAQGTYGAKSDKQTAAEQAAVDAQAAADAAQAAIATEQAKAQAAQAAAEKAKADAAKAQAALEKAQDALANAGSGEDLLAAALERADAAEKAQEAAEAAEAAAKTAAETAKAAENAAKEALVAAQAAADKAIGDAKAEAQKQVDAAKAAEAAAKQEAVTAQAAADKAKADADKAKADADIAVQDAKDRADKAEAEAVKAQQDAVKAKQDAETAQQQANDAKTAAAEAEQKLKAAQDKIKQLQDELENSGPGGNVNVEELKEQLKAAQEDKVILESELQTAKDAEDNAKAAAEAQIAAANQAAKDAQDALAAAQIKNAPESAKSGVQTLNVDVVPLGKVFKTTTRDFDADSSSVVARADLASQDPATPDKPGLLGQVPVTISGDNDADIAGTNGFKAHEDSAIVEALGQELPLTYTSTYKDFGDEMRIGHIDGKAVFTGLELPVNGAAVIGNATKAENMPTEGTVGYTGDATHRKLGLGNAIEFGSSLFTADFVKKALDGKLSFAKAGDINLKANISGNKFSGGAADNAGYATEGGFYGGDAQYLGGVYEGNGAQGTYGAKSDKQTAAEKAAADAQAAAAAAQAEADKANTAAQAAQKAAQDAQAQLADKQAEIERLQRRIENAGSGNGDALQQLQDELDAAIEAANQAKQQKDDALEQLTAAQTNITELQATVDGLKGDNTQLQEDLAQAKKNLQAQIDSLKADNEDLQAQADALQEELDKLKPDAPENIEYAVDNKITGVQSNKISGYKGKDGALKADSQGSYETLTIKAQDLDTDYVRGEFKVILKDNEKDKAYISADGKKVEGFKVYSNGEAKVPGTTTGDAINTSRTLTYTSVYNKFADMQIGHVYGNIPSTAPAQDGKLSTVYAQGNATAAEDMKYMQELAKHNLQQGLQNGEGVDSGKVGYAGVSTYQKNDDYSGLVVGTSEFDVDFVNQQVDGTLAFKGTDIDNKKIKAEINGNKFSGNWNGLDTQGGFFGQDAAELGGIYKDAGGKGTYGAGKGKELPGSTEADITGFQSTALSSVAKNVEIANVVLDDAIGYVEIRNDKSNWSGNQADLVNKDDSLIPVDTKDGNNFTGFDKLSVRADMVKPESVQKPLEVSLGKSGSTGSVTVEAGKGSLNPNFNYKSVYKDFDAQMQVGHVYGVINSGFVGDLSRVANVYAQGYATTEEAMADLAKVNEGKANYTGNATYIENIHLGNGAGFEPVNGTSNFNVDFVNKSVKGELAFDGDFKYMPEGNKIGIEAAINGNTFAGNVNGIDTAGGFYGDDAQFLGGIYQDASVTGGKGDLPGTGTRFQGTFGAEKQPVK</sequence>
<name>A5WGU1_PSYWF</name>
<dbReference type="InterPro" id="IPR001677">
    <property type="entry name" value="TbpB_B_D"/>
</dbReference>
<feature type="domain" description="Transferrin-binding protein B C-lobe/N-lobe beta-barrel" evidence="3">
    <location>
        <begin position="1273"/>
        <end position="1375"/>
    </location>
</feature>
<feature type="domain" description="Transferrin-binding protein B C-lobe/N-lobe beta-barrel" evidence="3">
    <location>
        <begin position="722"/>
        <end position="824"/>
    </location>
</feature>
<gene>
    <name evidence="4" type="ordered locus">PsycPRwf_1942</name>
</gene>
<dbReference type="STRING" id="349106.PsycPRwf_1942"/>
<dbReference type="PANTHER" id="PTHR21712">
    <property type="entry name" value="PRE-RRNA-PROCESSING PROTEIN FHL1"/>
    <property type="match status" value="1"/>
</dbReference>
<feature type="coiled-coil region" evidence="1">
    <location>
        <begin position="1655"/>
        <end position="1682"/>
    </location>
</feature>
<feature type="domain" description="Transferrin-binding protein B C-lobe/N-lobe beta-barrel" evidence="3">
    <location>
        <begin position="2822"/>
        <end position="2917"/>
    </location>
</feature>
<dbReference type="eggNOG" id="ENOG5033ECD">
    <property type="taxonomic scope" value="Bacteria"/>
</dbReference>
<evidence type="ECO:0000256" key="1">
    <source>
        <dbReference type="SAM" id="Coils"/>
    </source>
</evidence>
<dbReference type="EMBL" id="CP000713">
    <property type="protein sequence ID" value="ABQ94882.1"/>
    <property type="molecule type" value="Genomic_DNA"/>
</dbReference>
<organism evidence="4">
    <name type="scientific">Psychrobacter sp. (strain PRwf-1)</name>
    <dbReference type="NCBI Taxonomy" id="349106"/>
    <lineage>
        <taxon>Bacteria</taxon>
        <taxon>Pseudomonadati</taxon>
        <taxon>Pseudomonadota</taxon>
        <taxon>Gammaproteobacteria</taxon>
        <taxon>Moraxellales</taxon>
        <taxon>Moraxellaceae</taxon>
        <taxon>Psychrobacter</taxon>
    </lineage>
</organism>
<dbReference type="Gene3D" id="2.40.160.90">
    <property type="match status" value="7"/>
</dbReference>
<feature type="coiled-coil region" evidence="1">
    <location>
        <begin position="11"/>
        <end position="38"/>
    </location>
</feature>
<feature type="domain" description="Transferrin-binding protein B C-lobe/N-lobe beta-barrel" evidence="3">
    <location>
        <begin position="180"/>
        <end position="282"/>
    </location>
</feature>